<keyword evidence="4 15" id="KW-0808">Transferase</keyword>
<dbReference type="InterPro" id="IPR027483">
    <property type="entry name" value="PInositol-4-P-4/5-kinase_C_sf"/>
</dbReference>
<evidence type="ECO:0000313" key="19">
    <source>
        <dbReference type="Proteomes" id="UP000716291"/>
    </source>
</evidence>
<reference evidence="18" key="1">
    <citation type="journal article" date="2020" name="Microb. Genom.">
        <title>Genetic diversity of clinical and environmental Mucorales isolates obtained from an investigation of mucormycosis cases among solid organ transplant recipients.</title>
        <authorList>
            <person name="Nguyen M.H."/>
            <person name="Kaul D."/>
            <person name="Muto C."/>
            <person name="Cheng S.J."/>
            <person name="Richter R.A."/>
            <person name="Bruno V.M."/>
            <person name="Liu G."/>
            <person name="Beyhan S."/>
            <person name="Sundermann A.J."/>
            <person name="Mounaud S."/>
            <person name="Pasculle A.W."/>
            <person name="Nierman W.C."/>
            <person name="Driscoll E."/>
            <person name="Cumbie R."/>
            <person name="Clancy C.J."/>
            <person name="Dupont C.L."/>
        </authorList>
    </citation>
    <scope>NUCLEOTIDE SEQUENCE</scope>
    <source>
        <strain evidence="18">GL11</strain>
    </source>
</reference>
<dbReference type="GO" id="GO:0005886">
    <property type="term" value="C:plasma membrane"/>
    <property type="evidence" value="ECO:0007669"/>
    <property type="project" value="TreeGrafter"/>
</dbReference>
<sequence length="857" mass="99099">MPATQSLRSGRGIYDSKNRNADKDLTLFTNSAFDTPFDTFTRRMSEDIAPFPLDPAPPFIVQTKRAFSTPTLSRHRHTLTPDLGELGPEDQAALEAEITARRAARRASRKMQNQYDEDDEDDDKVLIGTRVAEGHRNYQLMYDLLTGFRFGVGRVSAKMRKELNDDDFTAAHKLVFDVTGNELTPGVKYDFKFKDYAPWVFRYLREKFHIDAADYMMSLTNKYILSELGSPGKSGSFFYYSRDYRFIIKTIHHTEHKFMRKILKDYYEHVCENPHTLLCRFYGLHRIKLPHGSKIHFVVMGNVLPSNKDVHETYDLKGSTYGRITTDEDLRKNPHAVLKDLNWVNKKKRLELGPQKVSLFLDQLHKDVQLLSRLDIMDYSLLIGIHDIIRGNTENIRDSNLRFVQPHTKEVERKLSRNRRESKADIVRKAIKLSNPVQLDSSLLPETLFDERKYCIFYSEEGGFISTDENNQSTDKVYYLGVIDILTRYSLLKRAEHFFKSFTQNKDTISAIKPVTYVAAKRDHLASHIKVHLNLKPYLCSTCNKGFKRSQDLKKHEKIHTKEHQSSLLSRQPGYKAIRKGRRKMKANENSESFSNVSSRESITSDLSFLSLDHSVHKRPLENKAEKDNYNTLERVECSDDSLNWELHIDLEPAQVLQDWLEQLSENVQANDYPNVLINSNMDGLYPKLDQLSPNPDLALTPDSYIDGDDDHRTVCTKQQGKVNAQFWSPRCIFSTQQEDPHHHQRLPSDPIDFNTHRLPLEEYSSTLQSSHQTFCTMKPTLDPIQSKKELMHLMNVFASPIESPKKQTNTFPISQHKANDTDVLYASYSKENQNDATHSSSPYADLVDMLHTMELK</sequence>
<dbReference type="PROSITE" id="PS51455">
    <property type="entry name" value="PIPK"/>
    <property type="match status" value="1"/>
</dbReference>
<dbReference type="EMBL" id="JAANQT010000500">
    <property type="protein sequence ID" value="KAG1310490.1"/>
    <property type="molecule type" value="Genomic_DNA"/>
</dbReference>
<dbReference type="InterPro" id="IPR027484">
    <property type="entry name" value="PInositol-4-P-5-kinase_N"/>
</dbReference>
<evidence type="ECO:0000256" key="13">
    <source>
        <dbReference type="ARBA" id="ARBA00082306"/>
    </source>
</evidence>
<dbReference type="SMART" id="SM00355">
    <property type="entry name" value="ZnF_C2H2"/>
    <property type="match status" value="1"/>
</dbReference>
<evidence type="ECO:0000256" key="8">
    <source>
        <dbReference type="ARBA" id="ARBA00022777"/>
    </source>
</evidence>
<dbReference type="Proteomes" id="UP000716291">
    <property type="component" value="Unassembled WGS sequence"/>
</dbReference>
<dbReference type="GO" id="GO:0008270">
    <property type="term" value="F:zinc ion binding"/>
    <property type="evidence" value="ECO:0007669"/>
    <property type="project" value="UniProtKB-KW"/>
</dbReference>
<dbReference type="InterPro" id="IPR002498">
    <property type="entry name" value="PInositol-4-P-4/5-kinase_core"/>
</dbReference>
<dbReference type="FunFam" id="3.30.800.10:FF:000009">
    <property type="entry name" value="Phosphatidylinositol 4-phosphate 5-kinase its3"/>
    <property type="match status" value="1"/>
</dbReference>
<dbReference type="SMART" id="SM00330">
    <property type="entry name" value="PIPKc"/>
    <property type="match status" value="1"/>
</dbReference>
<dbReference type="PANTHER" id="PTHR23086:SF8">
    <property type="entry name" value="PHOSPHATIDYLINOSITOL 5-PHOSPHATE 4-KINASE, ISOFORM A"/>
    <property type="match status" value="1"/>
</dbReference>
<dbReference type="FunFam" id="3.30.160.60:FF:002343">
    <property type="entry name" value="Zinc finger protein 33A"/>
    <property type="match status" value="1"/>
</dbReference>
<comment type="catalytic activity">
    <reaction evidence="1">
        <text>a 1,2-diacyl-sn-glycero-3-phospho-(1D-myo-inositol 4-phosphate) + ATP = a 1,2-diacyl-sn-glycero-3-phospho-(1D-myo-inositol-4,5-bisphosphate) + ADP + H(+)</text>
        <dbReference type="Rhea" id="RHEA:14425"/>
        <dbReference type="ChEBI" id="CHEBI:15378"/>
        <dbReference type="ChEBI" id="CHEBI:30616"/>
        <dbReference type="ChEBI" id="CHEBI:58178"/>
        <dbReference type="ChEBI" id="CHEBI:58456"/>
        <dbReference type="ChEBI" id="CHEBI:456216"/>
        <dbReference type="EC" id="2.7.1.68"/>
    </reaction>
</comment>
<dbReference type="AlphaFoldDB" id="A0A9P6XCL5"/>
<dbReference type="GO" id="GO:0046854">
    <property type="term" value="P:phosphatidylinositol phosphate biosynthetic process"/>
    <property type="evidence" value="ECO:0007669"/>
    <property type="project" value="TreeGrafter"/>
</dbReference>
<evidence type="ECO:0000256" key="2">
    <source>
        <dbReference type="ARBA" id="ARBA00012172"/>
    </source>
</evidence>
<evidence type="ECO:0000256" key="6">
    <source>
        <dbReference type="ARBA" id="ARBA00022741"/>
    </source>
</evidence>
<evidence type="ECO:0000259" key="16">
    <source>
        <dbReference type="PROSITE" id="PS50157"/>
    </source>
</evidence>
<evidence type="ECO:0000256" key="7">
    <source>
        <dbReference type="ARBA" id="ARBA00022771"/>
    </source>
</evidence>
<evidence type="ECO:0000256" key="4">
    <source>
        <dbReference type="ARBA" id="ARBA00022679"/>
    </source>
</evidence>
<evidence type="ECO:0000259" key="17">
    <source>
        <dbReference type="PROSITE" id="PS51455"/>
    </source>
</evidence>
<keyword evidence="3" id="KW-0597">Phosphoprotein</keyword>
<dbReference type="Pfam" id="PF01504">
    <property type="entry name" value="PIP5K"/>
    <property type="match status" value="1"/>
</dbReference>
<dbReference type="PROSITE" id="PS00028">
    <property type="entry name" value="ZINC_FINGER_C2H2_1"/>
    <property type="match status" value="1"/>
</dbReference>
<evidence type="ECO:0000313" key="18">
    <source>
        <dbReference type="EMBL" id="KAG1310490.1"/>
    </source>
</evidence>
<evidence type="ECO:0000256" key="15">
    <source>
        <dbReference type="PROSITE-ProRule" id="PRU00781"/>
    </source>
</evidence>
<evidence type="ECO:0000256" key="1">
    <source>
        <dbReference type="ARBA" id="ARBA00000444"/>
    </source>
</evidence>
<evidence type="ECO:0000256" key="10">
    <source>
        <dbReference type="ARBA" id="ARBA00022840"/>
    </source>
</evidence>
<evidence type="ECO:0000256" key="9">
    <source>
        <dbReference type="ARBA" id="ARBA00022833"/>
    </source>
</evidence>
<dbReference type="Gene3D" id="3.30.160.60">
    <property type="entry name" value="Classic Zinc Finger"/>
    <property type="match status" value="1"/>
</dbReference>
<dbReference type="SUPFAM" id="SSF57667">
    <property type="entry name" value="beta-beta-alpha zinc fingers"/>
    <property type="match status" value="1"/>
</dbReference>
<evidence type="ECO:0000256" key="5">
    <source>
        <dbReference type="ARBA" id="ARBA00022723"/>
    </source>
</evidence>
<feature type="domain" description="C2H2-type" evidence="16">
    <location>
        <begin position="538"/>
        <end position="565"/>
    </location>
</feature>
<dbReference type="InterPro" id="IPR013087">
    <property type="entry name" value="Znf_C2H2_type"/>
</dbReference>
<accession>A0A9P6XCL5</accession>
<dbReference type="PANTHER" id="PTHR23086">
    <property type="entry name" value="PHOSPHATIDYLINOSITOL-4-PHOSPHATE 5-KINASE"/>
    <property type="match status" value="1"/>
</dbReference>
<evidence type="ECO:0000256" key="14">
    <source>
        <dbReference type="PROSITE-ProRule" id="PRU00042"/>
    </source>
</evidence>
<dbReference type="SUPFAM" id="SSF56104">
    <property type="entry name" value="SAICAR synthase-like"/>
    <property type="match status" value="1"/>
</dbReference>
<dbReference type="Gene3D" id="3.30.800.10">
    <property type="entry name" value="Phosphatidylinositol Phosphate Kinase II Beta"/>
    <property type="match status" value="1"/>
</dbReference>
<dbReference type="PROSITE" id="PS50157">
    <property type="entry name" value="ZINC_FINGER_C2H2_2"/>
    <property type="match status" value="1"/>
</dbReference>
<dbReference type="GO" id="GO:0016308">
    <property type="term" value="F:1-phosphatidylinositol-4-phosphate 5-kinase activity"/>
    <property type="evidence" value="ECO:0007669"/>
    <property type="project" value="UniProtKB-EC"/>
</dbReference>
<dbReference type="EC" id="2.7.1.68" evidence="2"/>
<keyword evidence="5" id="KW-0479">Metal-binding</keyword>
<evidence type="ECO:0000256" key="12">
    <source>
        <dbReference type="ARBA" id="ARBA00080374"/>
    </source>
</evidence>
<protein>
    <recommendedName>
        <fullName evidence="2">1-phosphatidylinositol-4-phosphate 5-kinase</fullName>
        <ecNumber evidence="2">2.7.1.68</ecNumber>
    </recommendedName>
    <alternativeName>
        <fullName evidence="13">1-phosphatidylinositol 4-phosphate kinase</fullName>
    </alternativeName>
    <alternativeName>
        <fullName evidence="11">Diphosphoinositide kinase</fullName>
    </alternativeName>
    <alternativeName>
        <fullName evidence="12">PIP5K</fullName>
    </alternativeName>
</protein>
<dbReference type="InterPro" id="IPR036236">
    <property type="entry name" value="Znf_C2H2_sf"/>
</dbReference>
<proteinExistence type="predicted"/>
<keyword evidence="9" id="KW-0862">Zinc</keyword>
<dbReference type="InterPro" id="IPR023610">
    <property type="entry name" value="PInositol-4/5-P-5/4-kinase"/>
</dbReference>
<dbReference type="CDD" id="cd17303">
    <property type="entry name" value="PIPKc_PIP5K_yeast_like"/>
    <property type="match status" value="1"/>
</dbReference>
<keyword evidence="19" id="KW-1185">Reference proteome</keyword>
<dbReference type="Gene3D" id="3.30.810.10">
    <property type="entry name" value="2-Layer Sandwich"/>
    <property type="match status" value="1"/>
</dbReference>
<feature type="domain" description="PIPK" evidence="17">
    <location>
        <begin position="134"/>
        <end position="529"/>
    </location>
</feature>
<keyword evidence="7 14" id="KW-0863">Zinc-finger</keyword>
<dbReference type="GO" id="GO:0005524">
    <property type="term" value="F:ATP binding"/>
    <property type="evidence" value="ECO:0007669"/>
    <property type="project" value="UniProtKB-UniRule"/>
</dbReference>
<evidence type="ECO:0000256" key="11">
    <source>
        <dbReference type="ARBA" id="ARBA00078403"/>
    </source>
</evidence>
<keyword evidence="8 15" id="KW-0418">Kinase</keyword>
<evidence type="ECO:0000256" key="3">
    <source>
        <dbReference type="ARBA" id="ARBA00022553"/>
    </source>
</evidence>
<keyword evidence="6 15" id="KW-0547">Nucleotide-binding</keyword>
<gene>
    <name evidence="18" type="ORF">G6F64_004516</name>
</gene>
<organism evidence="18 19">
    <name type="scientific">Rhizopus oryzae</name>
    <name type="common">Mucormycosis agent</name>
    <name type="synonym">Rhizopus arrhizus var. delemar</name>
    <dbReference type="NCBI Taxonomy" id="64495"/>
    <lineage>
        <taxon>Eukaryota</taxon>
        <taxon>Fungi</taxon>
        <taxon>Fungi incertae sedis</taxon>
        <taxon>Mucoromycota</taxon>
        <taxon>Mucoromycotina</taxon>
        <taxon>Mucoromycetes</taxon>
        <taxon>Mucorales</taxon>
        <taxon>Mucorineae</taxon>
        <taxon>Rhizopodaceae</taxon>
        <taxon>Rhizopus</taxon>
    </lineage>
</organism>
<comment type="caution">
    <text evidence="18">The sequence shown here is derived from an EMBL/GenBank/DDBJ whole genome shotgun (WGS) entry which is preliminary data.</text>
</comment>
<name>A0A9P6XCL5_RHIOR</name>
<keyword evidence="10 15" id="KW-0067">ATP-binding</keyword>